<keyword evidence="2" id="KW-0489">Methyltransferase</keyword>
<organism evidence="5 6">
    <name type="scientific">Fistulina hepatica ATCC 64428</name>
    <dbReference type="NCBI Taxonomy" id="1128425"/>
    <lineage>
        <taxon>Eukaryota</taxon>
        <taxon>Fungi</taxon>
        <taxon>Dikarya</taxon>
        <taxon>Basidiomycota</taxon>
        <taxon>Agaricomycotina</taxon>
        <taxon>Agaricomycetes</taxon>
        <taxon>Agaricomycetidae</taxon>
        <taxon>Agaricales</taxon>
        <taxon>Fistulinaceae</taxon>
        <taxon>Fistulina</taxon>
    </lineage>
</organism>
<dbReference type="InterPro" id="IPR029063">
    <property type="entry name" value="SAM-dependent_MTases_sf"/>
</dbReference>
<evidence type="ECO:0000256" key="3">
    <source>
        <dbReference type="ARBA" id="ARBA00022679"/>
    </source>
</evidence>
<dbReference type="PANTHER" id="PTHR14614">
    <property type="entry name" value="HEPATOCELLULAR CARCINOMA-ASSOCIATED ANTIGEN"/>
    <property type="match status" value="1"/>
</dbReference>
<evidence type="ECO:0000256" key="1">
    <source>
        <dbReference type="ARBA" id="ARBA00022490"/>
    </source>
</evidence>
<dbReference type="InterPro" id="IPR025784">
    <property type="entry name" value="EFM7"/>
</dbReference>
<dbReference type="PANTHER" id="PTHR14614:SF10">
    <property type="entry name" value="PROTEIN N-TERMINAL AND LYSINE N-METHYLTRANSFERASE EFM7"/>
    <property type="match status" value="1"/>
</dbReference>
<dbReference type="SUPFAM" id="SSF53335">
    <property type="entry name" value="S-adenosyl-L-methionine-dependent methyltransferases"/>
    <property type="match status" value="1"/>
</dbReference>
<accession>A0A0D7A0J9</accession>
<dbReference type="GO" id="GO:0005737">
    <property type="term" value="C:cytoplasm"/>
    <property type="evidence" value="ECO:0007669"/>
    <property type="project" value="TreeGrafter"/>
</dbReference>
<gene>
    <name evidence="5" type="ORF">FISHEDRAFT_51130</name>
</gene>
<keyword evidence="3" id="KW-0808">Transferase</keyword>
<evidence type="ECO:0000256" key="2">
    <source>
        <dbReference type="ARBA" id="ARBA00022603"/>
    </source>
</evidence>
<evidence type="ECO:0000313" key="6">
    <source>
        <dbReference type="Proteomes" id="UP000054144"/>
    </source>
</evidence>
<dbReference type="EMBL" id="KN882089">
    <property type="protein sequence ID" value="KIY44577.1"/>
    <property type="molecule type" value="Genomic_DNA"/>
</dbReference>
<proteinExistence type="predicted"/>
<name>A0A0D7A0J9_9AGAR</name>
<sequence length="272" mass="30619">FPAEEPERPPTPQPKTTVFERGTHHKTAPETWSTIKITLVGSHPLWGHYLWNAARAFAKFLDENPRLYCGRNVLELGAGGGLPGLLAAKNGARQVLLTDYPDTNLLKNLEKNVADNDCGASTSVLVSLFYSHCSLPDHVCVQGYVWGHPMGPLLDHIHVSPADSNKYDLIILSDLVFNHSEHEALLKTCDLCLSTSVINLYNEAPCVLVFYTHHRPHLAQKDLQFFEKARNLGWICKEILQERFQPMFPDDPGDEKVRAVVHGWKLTRRLLV</sequence>
<dbReference type="OrthoDB" id="46564at2759"/>
<dbReference type="Pfam" id="PF10294">
    <property type="entry name" value="Methyltransf_16"/>
    <property type="match status" value="1"/>
</dbReference>
<reference evidence="5 6" key="1">
    <citation type="journal article" date="2015" name="Fungal Genet. Biol.">
        <title>Evolution of novel wood decay mechanisms in Agaricales revealed by the genome sequences of Fistulina hepatica and Cylindrobasidium torrendii.</title>
        <authorList>
            <person name="Floudas D."/>
            <person name="Held B.W."/>
            <person name="Riley R."/>
            <person name="Nagy L.G."/>
            <person name="Koehler G."/>
            <person name="Ransdell A.S."/>
            <person name="Younus H."/>
            <person name="Chow J."/>
            <person name="Chiniquy J."/>
            <person name="Lipzen A."/>
            <person name="Tritt A."/>
            <person name="Sun H."/>
            <person name="Haridas S."/>
            <person name="LaButti K."/>
            <person name="Ohm R.A."/>
            <person name="Kues U."/>
            <person name="Blanchette R.A."/>
            <person name="Grigoriev I.V."/>
            <person name="Minto R.E."/>
            <person name="Hibbett D.S."/>
        </authorList>
    </citation>
    <scope>NUCLEOTIDE SEQUENCE [LARGE SCALE GENOMIC DNA]</scope>
    <source>
        <strain evidence="5 6">ATCC 64428</strain>
    </source>
</reference>
<keyword evidence="4" id="KW-0949">S-adenosyl-L-methionine</keyword>
<dbReference type="GO" id="GO:0008757">
    <property type="term" value="F:S-adenosylmethionine-dependent methyltransferase activity"/>
    <property type="evidence" value="ECO:0007669"/>
    <property type="project" value="UniProtKB-ARBA"/>
</dbReference>
<dbReference type="InterPro" id="IPR019410">
    <property type="entry name" value="Methyltransf_16"/>
</dbReference>
<dbReference type="GO" id="GO:0032259">
    <property type="term" value="P:methylation"/>
    <property type="evidence" value="ECO:0007669"/>
    <property type="project" value="UniProtKB-KW"/>
</dbReference>
<feature type="non-terminal residue" evidence="5">
    <location>
        <position position="1"/>
    </location>
</feature>
<protein>
    <recommendedName>
        <fullName evidence="7">Nicotinamide N-methyltransferase</fullName>
    </recommendedName>
</protein>
<dbReference type="AlphaFoldDB" id="A0A0D7A0J9"/>
<evidence type="ECO:0000256" key="4">
    <source>
        <dbReference type="ARBA" id="ARBA00022691"/>
    </source>
</evidence>
<evidence type="ECO:0000313" key="5">
    <source>
        <dbReference type="EMBL" id="KIY44577.1"/>
    </source>
</evidence>
<dbReference type="Gene3D" id="3.40.50.150">
    <property type="entry name" value="Vaccinia Virus protein VP39"/>
    <property type="match status" value="1"/>
</dbReference>
<keyword evidence="1" id="KW-0963">Cytoplasm</keyword>
<dbReference type="Proteomes" id="UP000054144">
    <property type="component" value="Unassembled WGS sequence"/>
</dbReference>
<dbReference type="PROSITE" id="PS51560">
    <property type="entry name" value="SAM_MT_NNT1"/>
    <property type="match status" value="1"/>
</dbReference>
<evidence type="ECO:0008006" key="7">
    <source>
        <dbReference type="Google" id="ProtNLM"/>
    </source>
</evidence>
<keyword evidence="6" id="KW-1185">Reference proteome</keyword>